<dbReference type="AlphaFoldDB" id="A0AAN8D0K7"/>
<dbReference type="GO" id="GO:0005882">
    <property type="term" value="C:intermediate filament"/>
    <property type="evidence" value="ECO:0007669"/>
    <property type="project" value="UniProtKB-KW"/>
</dbReference>
<proteinExistence type="predicted"/>
<feature type="coiled-coil region" evidence="3">
    <location>
        <begin position="101"/>
        <end position="128"/>
    </location>
</feature>
<dbReference type="Proteomes" id="UP001331515">
    <property type="component" value="Unassembled WGS sequence"/>
</dbReference>
<name>A0AAN8D0K7_CHAGU</name>
<feature type="domain" description="IF rod" evidence="4">
    <location>
        <begin position="97"/>
        <end position="162"/>
    </location>
</feature>
<reference evidence="5 6" key="1">
    <citation type="journal article" date="2023" name="Mol. Biol. Evol.">
        <title>Genomics of Secondarily Temperate Adaptation in the Only Non-Antarctic Icefish.</title>
        <authorList>
            <person name="Rivera-Colon A.G."/>
            <person name="Rayamajhi N."/>
            <person name="Minhas B.F."/>
            <person name="Madrigal G."/>
            <person name="Bilyk K.T."/>
            <person name="Yoon V."/>
            <person name="Hune M."/>
            <person name="Gregory S."/>
            <person name="Cheng C.H.C."/>
            <person name="Catchen J.M."/>
        </authorList>
    </citation>
    <scope>NUCLEOTIDE SEQUENCE [LARGE SCALE GENOMIC DNA]</scope>
    <source>
        <tissue evidence="5">White muscle</tissue>
    </source>
</reference>
<evidence type="ECO:0000256" key="1">
    <source>
        <dbReference type="ARBA" id="ARBA00022754"/>
    </source>
</evidence>
<gene>
    <name evidence="5" type="ORF">CgunFtcFv8_007988</name>
</gene>
<dbReference type="PROSITE" id="PS51842">
    <property type="entry name" value="IF_ROD_2"/>
    <property type="match status" value="1"/>
</dbReference>
<keyword evidence="1" id="KW-0403">Intermediate filament</keyword>
<accession>A0AAN8D0K7</accession>
<sequence length="162" mass="16261">MSFHRSSSSSMQSSSGGSMIGMRAGSVYGGAGGKGSRISIAGGGGGSFSSLSMGGGGGGSYGRISMGGGGGGGGSYGSYGSTSFSMAGMNDGLIGNEKATMHNLNDRLATYLDKVRSLEKANGELELKIRLFLESKASPSARDYRAFTATIAELTAKVGILR</sequence>
<organism evidence="5 6">
    <name type="scientific">Champsocephalus gunnari</name>
    <name type="common">Mackerel icefish</name>
    <dbReference type="NCBI Taxonomy" id="52237"/>
    <lineage>
        <taxon>Eukaryota</taxon>
        <taxon>Metazoa</taxon>
        <taxon>Chordata</taxon>
        <taxon>Craniata</taxon>
        <taxon>Vertebrata</taxon>
        <taxon>Euteleostomi</taxon>
        <taxon>Actinopterygii</taxon>
        <taxon>Neopterygii</taxon>
        <taxon>Teleostei</taxon>
        <taxon>Neoteleostei</taxon>
        <taxon>Acanthomorphata</taxon>
        <taxon>Eupercaria</taxon>
        <taxon>Perciformes</taxon>
        <taxon>Notothenioidei</taxon>
        <taxon>Channichthyidae</taxon>
        <taxon>Champsocephalus</taxon>
    </lineage>
</organism>
<dbReference type="InterPro" id="IPR039008">
    <property type="entry name" value="IF_rod_dom"/>
</dbReference>
<keyword evidence="6" id="KW-1185">Reference proteome</keyword>
<keyword evidence="2 3" id="KW-0175">Coiled coil</keyword>
<dbReference type="Pfam" id="PF00038">
    <property type="entry name" value="Filament"/>
    <property type="match status" value="1"/>
</dbReference>
<dbReference type="PANTHER" id="PTHR23239">
    <property type="entry name" value="INTERMEDIATE FILAMENT"/>
    <property type="match status" value="1"/>
</dbReference>
<comment type="caution">
    <text evidence="5">The sequence shown here is derived from an EMBL/GenBank/DDBJ whole genome shotgun (WGS) entry which is preliminary data.</text>
</comment>
<evidence type="ECO:0000259" key="4">
    <source>
        <dbReference type="PROSITE" id="PS51842"/>
    </source>
</evidence>
<evidence type="ECO:0000313" key="6">
    <source>
        <dbReference type="Proteomes" id="UP001331515"/>
    </source>
</evidence>
<dbReference type="GO" id="GO:0005198">
    <property type="term" value="F:structural molecule activity"/>
    <property type="evidence" value="ECO:0007669"/>
    <property type="project" value="InterPro"/>
</dbReference>
<dbReference type="SUPFAM" id="SSF64593">
    <property type="entry name" value="Intermediate filament protein, coiled coil region"/>
    <property type="match status" value="1"/>
</dbReference>
<dbReference type="EMBL" id="JAURVH010001527">
    <property type="protein sequence ID" value="KAK5913457.1"/>
    <property type="molecule type" value="Genomic_DNA"/>
</dbReference>
<dbReference type="InterPro" id="IPR002957">
    <property type="entry name" value="Keratin_I"/>
</dbReference>
<evidence type="ECO:0000256" key="3">
    <source>
        <dbReference type="SAM" id="Coils"/>
    </source>
</evidence>
<protein>
    <recommendedName>
        <fullName evidence="4">IF rod domain-containing protein</fullName>
    </recommendedName>
</protein>
<dbReference type="PANTHER" id="PTHR23239:SF367">
    <property type="entry name" value="KERATIN 15-RELATED"/>
    <property type="match status" value="1"/>
</dbReference>
<evidence type="ECO:0000256" key="2">
    <source>
        <dbReference type="ARBA" id="ARBA00023054"/>
    </source>
</evidence>
<evidence type="ECO:0000313" key="5">
    <source>
        <dbReference type="EMBL" id="KAK5913457.1"/>
    </source>
</evidence>